<evidence type="ECO:0008006" key="4">
    <source>
        <dbReference type="Google" id="ProtNLM"/>
    </source>
</evidence>
<evidence type="ECO:0000256" key="1">
    <source>
        <dbReference type="SAM" id="SignalP"/>
    </source>
</evidence>
<dbReference type="Proteomes" id="UP001595453">
    <property type="component" value="Unassembled WGS sequence"/>
</dbReference>
<dbReference type="PROSITE" id="PS51257">
    <property type="entry name" value="PROKAR_LIPOPROTEIN"/>
    <property type="match status" value="1"/>
</dbReference>
<proteinExistence type="predicted"/>
<reference evidence="3" key="1">
    <citation type="journal article" date="2019" name="Int. J. Syst. Evol. Microbiol.">
        <title>The Global Catalogue of Microorganisms (GCM) 10K type strain sequencing project: providing services to taxonomists for standard genome sequencing and annotation.</title>
        <authorList>
            <consortium name="The Broad Institute Genomics Platform"/>
            <consortium name="The Broad Institute Genome Sequencing Center for Infectious Disease"/>
            <person name="Wu L."/>
            <person name="Ma J."/>
        </authorList>
    </citation>
    <scope>NUCLEOTIDE SEQUENCE [LARGE SCALE GENOMIC DNA]</scope>
    <source>
        <strain evidence="3">KCTC 42730</strain>
    </source>
</reference>
<gene>
    <name evidence="2" type="ORF">ACFOEE_12805</name>
</gene>
<dbReference type="RefSeq" id="WP_377124847.1">
    <property type="nucleotide sequence ID" value="NZ_JBHRSD010000022.1"/>
</dbReference>
<accession>A0ABV7CL65</accession>
<name>A0ABV7CL65_9GAMM</name>
<comment type="caution">
    <text evidence="2">The sequence shown here is derived from an EMBL/GenBank/DDBJ whole genome shotgun (WGS) entry which is preliminary data.</text>
</comment>
<protein>
    <recommendedName>
        <fullName evidence="4">Lipoprotein</fullName>
    </recommendedName>
</protein>
<evidence type="ECO:0000313" key="2">
    <source>
        <dbReference type="EMBL" id="MFC3033400.1"/>
    </source>
</evidence>
<feature type="signal peptide" evidence="1">
    <location>
        <begin position="1"/>
        <end position="16"/>
    </location>
</feature>
<feature type="chain" id="PRO_5045573031" description="Lipoprotein" evidence="1">
    <location>
        <begin position="17"/>
        <end position="88"/>
    </location>
</feature>
<keyword evidence="3" id="KW-1185">Reference proteome</keyword>
<organism evidence="2 3">
    <name type="scientific">Pseudoalteromonas fenneropenaei</name>
    <dbReference type="NCBI Taxonomy" id="1737459"/>
    <lineage>
        <taxon>Bacteria</taxon>
        <taxon>Pseudomonadati</taxon>
        <taxon>Pseudomonadota</taxon>
        <taxon>Gammaproteobacteria</taxon>
        <taxon>Alteromonadales</taxon>
        <taxon>Pseudoalteromonadaceae</taxon>
        <taxon>Pseudoalteromonas</taxon>
    </lineage>
</organism>
<sequence length="88" mass="9711">MKKGVISLAISSVLLAGCNLTTSTTSSTKQGQENQYCDRDQTSCTKQCREDHKNPDSLLQNCLQQCQINSPQCETDSKPGSWEVRAGW</sequence>
<dbReference type="EMBL" id="JBHRSD010000022">
    <property type="protein sequence ID" value="MFC3033400.1"/>
    <property type="molecule type" value="Genomic_DNA"/>
</dbReference>
<evidence type="ECO:0000313" key="3">
    <source>
        <dbReference type="Proteomes" id="UP001595453"/>
    </source>
</evidence>
<keyword evidence="1" id="KW-0732">Signal</keyword>